<keyword evidence="6" id="KW-0812">Transmembrane</keyword>
<evidence type="ECO:0000256" key="11">
    <source>
        <dbReference type="ARBA" id="ARBA00023033"/>
    </source>
</evidence>
<evidence type="ECO:0000256" key="2">
    <source>
        <dbReference type="ARBA" id="ARBA00004370"/>
    </source>
</evidence>
<evidence type="ECO:0000256" key="1">
    <source>
        <dbReference type="ARBA" id="ARBA00001971"/>
    </source>
</evidence>
<dbReference type="SUPFAM" id="SSF48264">
    <property type="entry name" value="Cytochrome P450"/>
    <property type="match status" value="1"/>
</dbReference>
<comment type="cofactor">
    <cofactor evidence="1">
        <name>heme</name>
        <dbReference type="ChEBI" id="CHEBI:30413"/>
    </cofactor>
</comment>
<dbReference type="PANTHER" id="PTHR24305:SF166">
    <property type="entry name" value="CYTOCHROME P450 12A4, MITOCHONDRIAL-RELATED"/>
    <property type="match status" value="1"/>
</dbReference>
<comment type="caution">
    <text evidence="14">The sequence shown here is derived from an EMBL/GenBank/DDBJ whole genome shotgun (WGS) entry which is preliminary data.</text>
</comment>
<dbReference type="GO" id="GO:0016705">
    <property type="term" value="F:oxidoreductase activity, acting on paired donors, with incorporation or reduction of molecular oxygen"/>
    <property type="evidence" value="ECO:0007669"/>
    <property type="project" value="InterPro"/>
</dbReference>
<dbReference type="InterPro" id="IPR050121">
    <property type="entry name" value="Cytochrome_P450_monoxygenase"/>
</dbReference>
<evidence type="ECO:0000256" key="12">
    <source>
        <dbReference type="ARBA" id="ARBA00023136"/>
    </source>
</evidence>
<accession>A0AAD7DDR8</accession>
<keyword evidence="11" id="KW-0503">Monooxygenase</keyword>
<comment type="similarity">
    <text evidence="4">Belongs to the cytochrome P450 family.</text>
</comment>
<keyword evidence="15" id="KW-1185">Reference proteome</keyword>
<comment type="pathway">
    <text evidence="3">Secondary metabolite biosynthesis; terpenoid biosynthesis.</text>
</comment>
<keyword evidence="12" id="KW-0472">Membrane</keyword>
<dbReference type="SUPFAM" id="SSF52047">
    <property type="entry name" value="RNI-like"/>
    <property type="match status" value="1"/>
</dbReference>
<dbReference type="Gene3D" id="1.10.630.10">
    <property type="entry name" value="Cytochrome P450"/>
    <property type="match status" value="1"/>
</dbReference>
<dbReference type="GO" id="GO:0004497">
    <property type="term" value="F:monooxygenase activity"/>
    <property type="evidence" value="ECO:0007669"/>
    <property type="project" value="UniProtKB-KW"/>
</dbReference>
<evidence type="ECO:0000313" key="15">
    <source>
        <dbReference type="Proteomes" id="UP001221757"/>
    </source>
</evidence>
<dbReference type="PANTHER" id="PTHR24305">
    <property type="entry name" value="CYTOCHROME P450"/>
    <property type="match status" value="1"/>
</dbReference>
<dbReference type="Pfam" id="PF00067">
    <property type="entry name" value="p450"/>
    <property type="match status" value="1"/>
</dbReference>
<evidence type="ECO:0000256" key="7">
    <source>
        <dbReference type="ARBA" id="ARBA00022723"/>
    </source>
</evidence>
<comment type="subcellular location">
    <subcellularLocation>
        <location evidence="2">Membrane</location>
    </subcellularLocation>
</comment>
<evidence type="ECO:0000256" key="8">
    <source>
        <dbReference type="ARBA" id="ARBA00022989"/>
    </source>
</evidence>
<name>A0AAD7DDR8_MYCRO</name>
<keyword evidence="13" id="KW-0732">Signal</keyword>
<dbReference type="EMBL" id="JARKIE010000073">
    <property type="protein sequence ID" value="KAJ7689289.1"/>
    <property type="molecule type" value="Genomic_DNA"/>
</dbReference>
<evidence type="ECO:0000256" key="5">
    <source>
        <dbReference type="ARBA" id="ARBA00022617"/>
    </source>
</evidence>
<keyword evidence="5" id="KW-0349">Heme</keyword>
<keyword evidence="9" id="KW-0560">Oxidoreductase</keyword>
<dbReference type="Gene3D" id="3.80.10.10">
    <property type="entry name" value="Ribonuclease Inhibitor"/>
    <property type="match status" value="1"/>
</dbReference>
<evidence type="ECO:0000256" key="4">
    <source>
        <dbReference type="ARBA" id="ARBA00010617"/>
    </source>
</evidence>
<keyword evidence="10" id="KW-0408">Iron</keyword>
<evidence type="ECO:0000256" key="6">
    <source>
        <dbReference type="ARBA" id="ARBA00022692"/>
    </source>
</evidence>
<feature type="signal peptide" evidence="13">
    <location>
        <begin position="1"/>
        <end position="23"/>
    </location>
</feature>
<dbReference type="InterPro" id="IPR001128">
    <property type="entry name" value="Cyt_P450"/>
</dbReference>
<organism evidence="14 15">
    <name type="scientific">Mycena rosella</name>
    <name type="common">Pink bonnet</name>
    <name type="synonym">Agaricus rosellus</name>
    <dbReference type="NCBI Taxonomy" id="1033263"/>
    <lineage>
        <taxon>Eukaryota</taxon>
        <taxon>Fungi</taxon>
        <taxon>Dikarya</taxon>
        <taxon>Basidiomycota</taxon>
        <taxon>Agaricomycotina</taxon>
        <taxon>Agaricomycetes</taxon>
        <taxon>Agaricomycetidae</taxon>
        <taxon>Agaricales</taxon>
        <taxon>Marasmiineae</taxon>
        <taxon>Mycenaceae</taxon>
        <taxon>Mycena</taxon>
    </lineage>
</organism>
<gene>
    <name evidence="14" type="ORF">B0H17DRAFT_1202412</name>
</gene>
<evidence type="ECO:0000256" key="10">
    <source>
        <dbReference type="ARBA" id="ARBA00023004"/>
    </source>
</evidence>
<keyword evidence="7" id="KW-0479">Metal-binding</keyword>
<dbReference type="GO" id="GO:0005506">
    <property type="term" value="F:iron ion binding"/>
    <property type="evidence" value="ECO:0007669"/>
    <property type="project" value="InterPro"/>
</dbReference>
<protein>
    <submittedName>
        <fullName evidence="14">Cytochrome P450</fullName>
    </submittedName>
</protein>
<dbReference type="InterPro" id="IPR036396">
    <property type="entry name" value="Cyt_P450_sf"/>
</dbReference>
<proteinExistence type="inferred from homology"/>
<dbReference type="GO" id="GO:0020037">
    <property type="term" value="F:heme binding"/>
    <property type="evidence" value="ECO:0007669"/>
    <property type="project" value="InterPro"/>
</dbReference>
<dbReference type="Proteomes" id="UP001221757">
    <property type="component" value="Unassembled WGS sequence"/>
</dbReference>
<evidence type="ECO:0000313" key="14">
    <source>
        <dbReference type="EMBL" id="KAJ7689289.1"/>
    </source>
</evidence>
<evidence type="ECO:0000256" key="9">
    <source>
        <dbReference type="ARBA" id="ARBA00023002"/>
    </source>
</evidence>
<feature type="chain" id="PRO_5042020681" evidence="13">
    <location>
        <begin position="24"/>
        <end position="656"/>
    </location>
</feature>
<dbReference type="AlphaFoldDB" id="A0AAD7DDR8"/>
<keyword evidence="8" id="KW-1133">Transmembrane helix</keyword>
<dbReference type="GO" id="GO:0016020">
    <property type="term" value="C:membrane"/>
    <property type="evidence" value="ECO:0007669"/>
    <property type="project" value="UniProtKB-SubCell"/>
</dbReference>
<evidence type="ECO:0000256" key="3">
    <source>
        <dbReference type="ARBA" id="ARBA00004721"/>
    </source>
</evidence>
<dbReference type="InterPro" id="IPR032675">
    <property type="entry name" value="LRR_dom_sf"/>
</dbReference>
<evidence type="ECO:0000256" key="13">
    <source>
        <dbReference type="SAM" id="SignalP"/>
    </source>
</evidence>
<sequence>MPLPNDIGHIALCLVILAILVWAARRSFLSPNIITRIPGPKASSWIYGNMPELLLSKEYGEHEFQWQETYGPVYSLQGCFWAGGSPFALGLHIIHSSVFVWGASQRKVANLLLGYGNIFLTQGDMHRHLRNIMNPWFSAQSVREALPVIQDTARTLVDRWESSGFPGKTVDISRSLHDAALDVMGEAILEYSFSAQAGKSEPSGLQRIIIDSVSTLTELSLLADAVIPYVPDPIFRLACRLPLPGMLMVKRYNELTDGLSRHLVQQKRDDGRVGIDHSFISRLKLIDAIVEKVSDSSLVACSLASTAFVPHSQRRLFRSMSLSGVEAYERIALVLTSSPHLGTYVRNLALDIKEVPKRYAQLKTILLLLPEIERLSIAGNINATGNQLRQNPCLLDFISLPSLKCFALDGIHDIPTSFVLRAFSSFEQVSLSCLYIANQEDQASIVSRSPTIRHLRISMEAYHSIIPFLLAPGRFVHLKHLTRLSIIFAPIPDELRETFVALIAACSRTLEHLELELDVPLELPELPALSSMHLWIDVGLAKTPQLLASIVSQTAACVPHLTVLSLSLIDRPKNYPVRQLPFTRSAAEWPDLDSALMDLRDLRQVFFSLRYFVRSAERYASFVPYIEQKLPRAFDAELLRFSQHAAVEHPMDCFTE</sequence>
<reference evidence="14" key="1">
    <citation type="submission" date="2023-03" db="EMBL/GenBank/DDBJ databases">
        <title>Massive genome expansion in bonnet fungi (Mycena s.s.) driven by repeated elements and novel gene families across ecological guilds.</title>
        <authorList>
            <consortium name="Lawrence Berkeley National Laboratory"/>
            <person name="Harder C.B."/>
            <person name="Miyauchi S."/>
            <person name="Viragh M."/>
            <person name="Kuo A."/>
            <person name="Thoen E."/>
            <person name="Andreopoulos B."/>
            <person name="Lu D."/>
            <person name="Skrede I."/>
            <person name="Drula E."/>
            <person name="Henrissat B."/>
            <person name="Morin E."/>
            <person name="Kohler A."/>
            <person name="Barry K."/>
            <person name="LaButti K."/>
            <person name="Morin E."/>
            <person name="Salamov A."/>
            <person name="Lipzen A."/>
            <person name="Mereny Z."/>
            <person name="Hegedus B."/>
            <person name="Baldrian P."/>
            <person name="Stursova M."/>
            <person name="Weitz H."/>
            <person name="Taylor A."/>
            <person name="Grigoriev I.V."/>
            <person name="Nagy L.G."/>
            <person name="Martin F."/>
            <person name="Kauserud H."/>
        </authorList>
    </citation>
    <scope>NUCLEOTIDE SEQUENCE</scope>
    <source>
        <strain evidence="14">CBHHK067</strain>
    </source>
</reference>